<dbReference type="HOGENOM" id="CLU_003097_0_0_1"/>
<feature type="compositionally biased region" description="Polar residues" evidence="2">
    <location>
        <begin position="703"/>
        <end position="716"/>
    </location>
</feature>
<dbReference type="Gene3D" id="3.40.50.1820">
    <property type="entry name" value="alpha/beta hydrolase"/>
    <property type="match status" value="1"/>
</dbReference>
<dbReference type="InterPro" id="IPR029058">
    <property type="entry name" value="AB_hydrolase_fold"/>
</dbReference>
<feature type="compositionally biased region" description="Low complexity" evidence="2">
    <location>
        <begin position="652"/>
        <end position="673"/>
    </location>
</feature>
<feature type="transmembrane region" description="Helical" evidence="3">
    <location>
        <begin position="1797"/>
        <end position="1815"/>
    </location>
</feature>
<dbReference type="eggNOG" id="ENOG502S68J">
    <property type="taxonomic scope" value="Eukaryota"/>
</dbReference>
<dbReference type="Pfam" id="PF24930">
    <property type="entry name" value="DUF7750"/>
    <property type="match status" value="1"/>
</dbReference>
<accession>G7JS49</accession>
<dbReference type="Gramene" id="rna27348">
    <property type="protein sequence ID" value="RHN64525.1"/>
    <property type="gene ID" value="gene27348"/>
</dbReference>
<feature type="compositionally biased region" description="Polar residues" evidence="2">
    <location>
        <begin position="845"/>
        <end position="859"/>
    </location>
</feature>
<keyword evidence="9" id="KW-1185">Reference proteome</keyword>
<evidence type="ECO:0000313" key="8">
    <source>
        <dbReference type="EnsemblPlants" id="AES92147"/>
    </source>
</evidence>
<feature type="transmembrane region" description="Helical" evidence="3">
    <location>
        <begin position="1582"/>
        <end position="1602"/>
    </location>
</feature>
<keyword evidence="7" id="KW-0808">Transferase</keyword>
<feature type="region of interest" description="Disordered" evidence="2">
    <location>
        <begin position="633"/>
        <end position="863"/>
    </location>
</feature>
<feature type="compositionally biased region" description="Basic and acidic residues" evidence="2">
    <location>
        <begin position="955"/>
        <end position="981"/>
    </location>
</feature>
<dbReference type="EMBL" id="PSQE01000004">
    <property type="protein sequence ID" value="RHN64525.1"/>
    <property type="molecule type" value="Genomic_DNA"/>
</dbReference>
<feature type="transmembrane region" description="Helical" evidence="3">
    <location>
        <begin position="1632"/>
        <end position="1656"/>
    </location>
</feature>
<proteinExistence type="inferred from homology"/>
<dbReference type="STRING" id="3880.G7JS49"/>
<feature type="region of interest" description="Disordered" evidence="2">
    <location>
        <begin position="898"/>
        <end position="1088"/>
    </location>
</feature>
<dbReference type="Pfam" id="PF02517">
    <property type="entry name" value="Rce1-like"/>
    <property type="match status" value="1"/>
</dbReference>
<keyword evidence="6" id="KW-0378">Hydrolase</keyword>
<evidence type="ECO:0000259" key="4">
    <source>
        <dbReference type="Pfam" id="PF02517"/>
    </source>
</evidence>
<name>G7JS49_MEDTR</name>
<reference evidence="10" key="4">
    <citation type="journal article" date="2018" name="Nat. Plants">
        <title>Whole-genome landscape of Medicago truncatula symbiotic genes.</title>
        <authorList>
            <person name="Pecrix Y."/>
            <person name="Staton S.E."/>
            <person name="Sallet E."/>
            <person name="Lelandais-Briere C."/>
            <person name="Moreau S."/>
            <person name="Carrere S."/>
            <person name="Blein T."/>
            <person name="Jardinaud M.F."/>
            <person name="Latrasse D."/>
            <person name="Zouine M."/>
            <person name="Zahm M."/>
            <person name="Kreplak J."/>
            <person name="Mayjonade B."/>
            <person name="Satge C."/>
            <person name="Perez M."/>
            <person name="Cauet S."/>
            <person name="Marande W."/>
            <person name="Chantry-Darmon C."/>
            <person name="Lopez-Roques C."/>
            <person name="Bouchez O."/>
            <person name="Berard A."/>
            <person name="Debelle F."/>
            <person name="Munos S."/>
            <person name="Bendahmane A."/>
            <person name="Berges H."/>
            <person name="Niebel A."/>
            <person name="Buitink J."/>
            <person name="Frugier F."/>
            <person name="Benhamed M."/>
            <person name="Crespi M."/>
            <person name="Gouzy J."/>
            <person name="Gamas P."/>
        </authorList>
    </citation>
    <scope>NUCLEOTIDE SEQUENCE [LARGE SCALE GENOMIC DNA]</scope>
    <source>
        <strain evidence="10">cv. Jemalong A17</strain>
    </source>
</reference>
<feature type="compositionally biased region" description="Basic and acidic residues" evidence="2">
    <location>
        <begin position="792"/>
        <end position="802"/>
    </location>
</feature>
<dbReference type="OrthoDB" id="5954035at2759"/>
<dbReference type="GO" id="GO:0006508">
    <property type="term" value="P:proteolysis"/>
    <property type="evidence" value="ECO:0007669"/>
    <property type="project" value="UniProtKB-KW"/>
</dbReference>
<feature type="compositionally biased region" description="Polar residues" evidence="2">
    <location>
        <begin position="942"/>
        <end position="954"/>
    </location>
</feature>
<evidence type="ECO:0000256" key="3">
    <source>
        <dbReference type="SAM" id="Phobius"/>
    </source>
</evidence>
<feature type="compositionally biased region" description="Basic and acidic residues" evidence="2">
    <location>
        <begin position="689"/>
        <end position="702"/>
    </location>
</feature>
<evidence type="ECO:0000259" key="5">
    <source>
        <dbReference type="Pfam" id="PF24930"/>
    </source>
</evidence>
<feature type="compositionally biased region" description="Polar residues" evidence="2">
    <location>
        <begin position="923"/>
        <end position="935"/>
    </location>
</feature>
<feature type="compositionally biased region" description="Polar residues" evidence="2">
    <location>
        <begin position="1057"/>
        <end position="1074"/>
    </location>
</feature>
<keyword evidence="3" id="KW-1133">Transmembrane helix</keyword>
<reference evidence="8" key="3">
    <citation type="submission" date="2015-04" db="UniProtKB">
        <authorList>
            <consortium name="EnsemblPlants"/>
        </authorList>
    </citation>
    <scope>IDENTIFICATION</scope>
    <source>
        <strain evidence="8">cv. Jemalong A17</strain>
    </source>
</reference>
<dbReference type="InterPro" id="IPR003675">
    <property type="entry name" value="Rce1/LyrA-like_dom"/>
</dbReference>
<feature type="transmembrane region" description="Helical" evidence="3">
    <location>
        <begin position="1548"/>
        <end position="1570"/>
    </location>
</feature>
<reference evidence="6 9" key="1">
    <citation type="journal article" date="2011" name="Nature">
        <title>The Medicago genome provides insight into the evolution of rhizobial symbioses.</title>
        <authorList>
            <person name="Young N.D."/>
            <person name="Debelle F."/>
            <person name="Oldroyd G.E."/>
            <person name="Geurts R."/>
            <person name="Cannon S.B."/>
            <person name="Udvardi M.K."/>
            <person name="Benedito V.A."/>
            <person name="Mayer K.F."/>
            <person name="Gouzy J."/>
            <person name="Schoof H."/>
            <person name="Van de Peer Y."/>
            <person name="Proost S."/>
            <person name="Cook D.R."/>
            <person name="Meyers B.C."/>
            <person name="Spannagl M."/>
            <person name="Cheung F."/>
            <person name="De Mita S."/>
            <person name="Krishnakumar V."/>
            <person name="Gundlach H."/>
            <person name="Zhou S."/>
            <person name="Mudge J."/>
            <person name="Bharti A.K."/>
            <person name="Murray J.D."/>
            <person name="Naoumkina M.A."/>
            <person name="Rosen B."/>
            <person name="Silverstein K.A."/>
            <person name="Tang H."/>
            <person name="Rombauts S."/>
            <person name="Zhao P.X."/>
            <person name="Zhou P."/>
            <person name="Barbe V."/>
            <person name="Bardou P."/>
            <person name="Bechner M."/>
            <person name="Bellec A."/>
            <person name="Berger A."/>
            <person name="Berges H."/>
            <person name="Bidwell S."/>
            <person name="Bisseling T."/>
            <person name="Choisne N."/>
            <person name="Couloux A."/>
            <person name="Denny R."/>
            <person name="Deshpande S."/>
            <person name="Dai X."/>
            <person name="Doyle J.J."/>
            <person name="Dudez A.M."/>
            <person name="Farmer A.D."/>
            <person name="Fouteau S."/>
            <person name="Franken C."/>
            <person name="Gibelin C."/>
            <person name="Gish J."/>
            <person name="Goldstein S."/>
            <person name="Gonzalez A.J."/>
            <person name="Green P.J."/>
            <person name="Hallab A."/>
            <person name="Hartog M."/>
            <person name="Hua A."/>
            <person name="Humphray S.J."/>
            <person name="Jeong D.H."/>
            <person name="Jing Y."/>
            <person name="Jocker A."/>
            <person name="Kenton S.M."/>
            <person name="Kim D.J."/>
            <person name="Klee K."/>
            <person name="Lai H."/>
            <person name="Lang C."/>
            <person name="Lin S."/>
            <person name="Macmil S.L."/>
            <person name="Magdelenat G."/>
            <person name="Matthews L."/>
            <person name="McCorrison J."/>
            <person name="Monaghan E.L."/>
            <person name="Mun J.H."/>
            <person name="Najar F.Z."/>
            <person name="Nicholson C."/>
            <person name="Noirot C."/>
            <person name="O'Bleness M."/>
            <person name="Paule C.R."/>
            <person name="Poulain J."/>
            <person name="Prion F."/>
            <person name="Qin B."/>
            <person name="Qu C."/>
            <person name="Retzel E.F."/>
            <person name="Riddle C."/>
            <person name="Sallet E."/>
            <person name="Samain S."/>
            <person name="Samson N."/>
            <person name="Sanders I."/>
            <person name="Saurat O."/>
            <person name="Scarpelli C."/>
            <person name="Schiex T."/>
            <person name="Segurens B."/>
            <person name="Severin A.J."/>
            <person name="Sherrier D.J."/>
            <person name="Shi R."/>
            <person name="Sims S."/>
            <person name="Singer S.R."/>
            <person name="Sinharoy S."/>
            <person name="Sterck L."/>
            <person name="Viollet A."/>
            <person name="Wang B.B."/>
            <person name="Wang K."/>
            <person name="Wang M."/>
            <person name="Wang X."/>
            <person name="Warfsmann J."/>
            <person name="Weissenbach J."/>
            <person name="White D.D."/>
            <person name="White J.D."/>
            <person name="Wiley G.B."/>
            <person name="Wincker P."/>
            <person name="Xing Y."/>
            <person name="Yang L."/>
            <person name="Yao Z."/>
            <person name="Ying F."/>
            <person name="Zhai J."/>
            <person name="Zhou L."/>
            <person name="Zuber A."/>
            <person name="Denarie J."/>
            <person name="Dixon R.A."/>
            <person name="May G.D."/>
            <person name="Schwartz D.C."/>
            <person name="Rogers J."/>
            <person name="Quetier F."/>
            <person name="Town C.D."/>
            <person name="Roe B.A."/>
        </authorList>
    </citation>
    <scope>NUCLEOTIDE SEQUENCE [LARGE SCALE GENOMIC DNA]</scope>
    <source>
        <strain evidence="6">A17</strain>
        <strain evidence="8 9">cv. Jemalong A17</strain>
    </source>
</reference>
<dbReference type="Proteomes" id="UP000002051">
    <property type="component" value="Chromosome 4"/>
</dbReference>
<reference evidence="7" key="5">
    <citation type="journal article" date="2018" name="Nat. Plants">
        <title>Whole-genome landscape of Medicago truncatula symbiotic genes.</title>
        <authorList>
            <person name="Pecrix Y."/>
            <person name="Gamas P."/>
            <person name="Carrere S."/>
        </authorList>
    </citation>
    <scope>NUCLEOTIDE SEQUENCE</scope>
    <source>
        <tissue evidence="7">Leaves</tissue>
    </source>
</reference>
<evidence type="ECO:0000256" key="1">
    <source>
        <dbReference type="ARBA" id="ARBA00010884"/>
    </source>
</evidence>
<dbReference type="ExpressionAtlas" id="G7JS49">
    <property type="expression patterns" value="differential"/>
</dbReference>
<evidence type="ECO:0000313" key="6">
    <source>
        <dbReference type="EMBL" id="AES92147.2"/>
    </source>
</evidence>
<dbReference type="Proteomes" id="UP000265566">
    <property type="component" value="Chromosome 4"/>
</dbReference>
<organism evidence="6 9">
    <name type="scientific">Medicago truncatula</name>
    <name type="common">Barrel medic</name>
    <name type="synonym">Medicago tribuloides</name>
    <dbReference type="NCBI Taxonomy" id="3880"/>
    <lineage>
        <taxon>Eukaryota</taxon>
        <taxon>Viridiplantae</taxon>
        <taxon>Streptophyta</taxon>
        <taxon>Embryophyta</taxon>
        <taxon>Tracheophyta</taxon>
        <taxon>Spermatophyta</taxon>
        <taxon>Magnoliopsida</taxon>
        <taxon>eudicotyledons</taxon>
        <taxon>Gunneridae</taxon>
        <taxon>Pentapetalae</taxon>
        <taxon>rosids</taxon>
        <taxon>fabids</taxon>
        <taxon>Fabales</taxon>
        <taxon>Fabaceae</taxon>
        <taxon>Papilionoideae</taxon>
        <taxon>50 kb inversion clade</taxon>
        <taxon>NPAAA clade</taxon>
        <taxon>Hologalegina</taxon>
        <taxon>IRL clade</taxon>
        <taxon>Trifolieae</taxon>
        <taxon>Medicago</taxon>
    </lineage>
</organism>
<dbReference type="InterPro" id="IPR056652">
    <property type="entry name" value="DUF7750"/>
</dbReference>
<evidence type="ECO:0000313" key="7">
    <source>
        <dbReference type="EMBL" id="RHN64525.1"/>
    </source>
</evidence>
<keyword evidence="3" id="KW-0812">Transmembrane</keyword>
<feature type="compositionally biased region" description="Basic and acidic residues" evidence="2">
    <location>
        <begin position="718"/>
        <end position="763"/>
    </location>
</feature>
<feature type="compositionally biased region" description="Basic and acidic residues" evidence="2">
    <location>
        <begin position="829"/>
        <end position="844"/>
    </location>
</feature>
<feature type="compositionally biased region" description="Polar residues" evidence="2">
    <location>
        <begin position="982"/>
        <end position="992"/>
    </location>
</feature>
<evidence type="ECO:0000313" key="10">
    <source>
        <dbReference type="Proteomes" id="UP000265566"/>
    </source>
</evidence>
<dbReference type="EMBL" id="CM001220">
    <property type="protein sequence ID" value="AES92147.2"/>
    <property type="molecule type" value="Genomic_DNA"/>
</dbReference>
<dbReference type="EC" id="2.3.1.84" evidence="7"/>
<comment type="similarity">
    <text evidence="1">Belongs to the AB hydrolase superfamily. AB hydrolase 4 family.</text>
</comment>
<keyword evidence="3" id="KW-0472">Membrane</keyword>
<accession>A0A0C3X7C5</accession>
<dbReference type="PANTHER" id="PTHR10794:SF92">
    <property type="entry name" value="EMBRYOGENESIS-ASSOCIATED PROTEIN EMB8"/>
    <property type="match status" value="1"/>
</dbReference>
<dbReference type="GO" id="GO:0004026">
    <property type="term" value="F:alcohol O-acetyltransferase activity"/>
    <property type="evidence" value="ECO:0007669"/>
    <property type="project" value="UniProtKB-EC"/>
</dbReference>
<feature type="compositionally biased region" description="Polar residues" evidence="2">
    <location>
        <begin position="633"/>
        <end position="644"/>
    </location>
</feature>
<feature type="domain" description="CAAX prenyl protease 2/Lysostaphin resistance protein A-like" evidence="4">
    <location>
        <begin position="1679"/>
        <end position="1762"/>
    </location>
</feature>
<dbReference type="EnsemblPlants" id="AES92147">
    <property type="protein sequence ID" value="AES92147"/>
    <property type="gene ID" value="MTR_4g124670"/>
</dbReference>
<dbReference type="PaxDb" id="3880-AES92147"/>
<feature type="transmembrane region" description="Helical" evidence="3">
    <location>
        <begin position="1676"/>
        <end position="1697"/>
    </location>
</feature>
<gene>
    <name evidence="8" type="primary">11443754</name>
    <name evidence="6" type="ordered locus">MTR_4g124670</name>
    <name evidence="7" type="ORF">MtrunA17_Chr4g0070031</name>
</gene>
<feature type="compositionally biased region" description="Basic and acidic residues" evidence="2">
    <location>
        <begin position="993"/>
        <end position="1019"/>
    </location>
</feature>
<keyword evidence="6" id="KW-0645">Protease</keyword>
<feature type="compositionally biased region" description="Basic and acidic residues" evidence="2">
    <location>
        <begin position="909"/>
        <end position="922"/>
    </location>
</feature>
<dbReference type="SUPFAM" id="SSF53474">
    <property type="entry name" value="alpha/beta-Hydrolases"/>
    <property type="match status" value="1"/>
</dbReference>
<evidence type="ECO:0000256" key="2">
    <source>
        <dbReference type="SAM" id="MobiDB-lite"/>
    </source>
</evidence>
<dbReference type="KEGG" id="mtr:11443754"/>
<evidence type="ECO:0000313" key="9">
    <source>
        <dbReference type="Proteomes" id="UP000002051"/>
    </source>
</evidence>
<protein>
    <submittedName>
        <fullName evidence="6">CAAX amino terminal protease family protein</fullName>
    </submittedName>
    <submittedName>
        <fullName evidence="7">Putative alcohol O-acetyltransferase</fullName>
        <ecNumber evidence="7">2.3.1.84</ecNumber>
    </submittedName>
</protein>
<dbReference type="GO" id="GO:0080120">
    <property type="term" value="P:CAAX-box protein maturation"/>
    <property type="evidence" value="ECO:0007669"/>
    <property type="project" value="UniProtKB-ARBA"/>
</dbReference>
<dbReference type="InterPro" id="IPR050960">
    <property type="entry name" value="AB_hydrolase_4_sf"/>
</dbReference>
<keyword evidence="7" id="KW-0012">Acyltransferase</keyword>
<dbReference type="PANTHER" id="PTHR10794">
    <property type="entry name" value="ABHYDROLASE DOMAIN-CONTAINING PROTEIN"/>
    <property type="match status" value="1"/>
</dbReference>
<feature type="domain" description="DUF7750" evidence="5">
    <location>
        <begin position="555"/>
        <end position="619"/>
    </location>
</feature>
<reference evidence="6 9" key="2">
    <citation type="journal article" date="2014" name="BMC Genomics">
        <title>An improved genome release (version Mt4.0) for the model legume Medicago truncatula.</title>
        <authorList>
            <person name="Tang H."/>
            <person name="Krishnakumar V."/>
            <person name="Bidwell S."/>
            <person name="Rosen B."/>
            <person name="Chan A."/>
            <person name="Zhou S."/>
            <person name="Gentzbittel L."/>
            <person name="Childs K.L."/>
            <person name="Yandell M."/>
            <person name="Gundlach H."/>
            <person name="Mayer K.F."/>
            <person name="Schwartz D.C."/>
            <person name="Town C.D."/>
        </authorList>
    </citation>
    <scope>GENOME REANNOTATION</scope>
    <source>
        <strain evidence="8 9">cv. Jemalong A17</strain>
    </source>
</reference>
<feature type="compositionally biased region" description="Polar residues" evidence="2">
    <location>
        <begin position="1020"/>
        <end position="1034"/>
    </location>
</feature>
<dbReference type="GO" id="GO:0004175">
    <property type="term" value="F:endopeptidase activity"/>
    <property type="evidence" value="ECO:0007669"/>
    <property type="project" value="UniProtKB-ARBA"/>
</dbReference>
<sequence length="1826" mass="200154">MAVTTLTTSFLPAKPFPSRQFRLYKRRRLKIKASFPVPPPSPFENLFNTLISQCSSVNSIDFIAPSLGFASGSALFFSRFKSSQNSDVGEWILFASPTPFNRFVLLRCPSISFKDNERLIKDEKHYGRIRVNKREKDLEEELKYQRVCLSASDGGVVSLDWPVELDLEEERGLDSTLLIVPGTPQGSMDDNIRVFVIDALKRGFFPVVMNPRGCASSPITTPRLFTAADSDDICTAITYINKARPWTTLMGVGWGYGANMLTKYLAEVGERTPLTAATCIDNPFDLDEATRTFPYHHVTDQKLTRGLINILQTNKALFQGKAKGFDVGKALLAKSVRDFEEAISMVSYGFVDIEDFYTKASTRNMIKDIKIPVLFIQSDNGMVPAFSVPRNLIAENPFTSLLLCSCLSSSVMDTDTSALSWCQLVTVEWLAAVELGLLKGRHPLLTDIDLTIIPSKGLTLVEDARTDKNPKVGKLLELARSDAYNGYSIDPSEDLLEGSKNDAGLHFGPQQDVQQNFEQGDMSLQVKDGPLQQTSSSGRALVGEEDAASVDSEHGHVMQTAQVVTNMLDVTMPGTLTEEQKKKVLAAVGRGETLMNALEDAVPEDVRGKLKDAVAGILQARGSDLKFDRILNTAQSPNSSPGQKNQEKSPGASSAEVSENQSSSNQMKNTSSSIDGSDNVPSGMSEPAEGTKTEVIRVDEHSTSSAQSQESNNGVGSSRKETGESRDNSDTNEDLKGKIVLDMDHSKKELETGSKSYTPDRPDGAGGSEAEAVAEHKSQKGGIAKTDEEETDIPKVDQKSEDFSSDQSKTASTDAKEEPTSPISSENQTVEREGNVDENKDDKNMQQVSPQTNSSNSDSAAPGISVSQAFEALTGMDDSTQIAVNSVFGVIENMLSQLEKSSDNEDEVKDGKSVEHKLEEQQKSNTQSNDSNTSGKLEEQQKSNTQSNDSNTSGKLEEQQKSNEAEVKDEQTVEHKLEEQQKGQSNDSNTSGKLEEQQKSNEAKVKDEKTVEHKLEEQQKGNSQSNDPNTSGNPSLDDHHDGISLRNDSCDTEEQLKSLSTINGSSVCDSQNYNSDDHPVKKPSNTNSQLIVERSLDDEWDGHRQVSSMPEFIVAGSYGHGNSPYKKYLHKHLVSEIPTKSLDLDTTTALFLDYFPQGQWKLYEQPQKMESSSADTEIYKEVGSKMKDRASAKSFDEEECIEPPYVILDTEKQQGPVKEFNTTDTENRMIHTDDDRSEKSIQFVKNKVLDSLKMEVGRKLNAAEVIEMKPKLTEDLEHVANAVSLAVVTSKGQQLLYFESQGRDFEGAVGKFGSLDGEYIIRAISSSVQQTSCLRKVIPVGVIVGSILASLRKYFNIAPRQENGHGKSLALGDGRKPGEKNYVIVDATEADQVPDEKTSFDHPIKSEFVESELEDSSKNTVMVGAVTAAIGASALLMQQQDSQGGNVNHKNQPEGLEEEVSDNQNNIITSLAEKAMSVAGPVVPTKEDGGVDQDRLVAMLADLGQRGGLLRLVGKFALLWGGIRGAMSLTDKLISFFHFSERPLFQRIFGFAGMILVLWSPVAIPLLPTIVQGWTTNTPSKIAEAACIIGLYIAIMILVMIWGKRIRGYENAFEQYGLDLTSKRLIEFLKSLIGGVMFIFSIHVVNAFLGCASFSWPHIPPSLDVMAWLKLCGQMGLLIVQGTVMASAISFVEELLFRSWLPQEIEADLGYHRGIIISGLAFSFLQRSLQSIPGLLLLSLSLSGARQRNGGSLSIPIGLRAGMLASTFILQKGGFLTYNYKGNIPLWMIGSHPFQPFSGLVGLVFSLSLAIILYPRPTSQKIESKE</sequence>